<dbReference type="GO" id="GO:0005886">
    <property type="term" value="C:plasma membrane"/>
    <property type="evidence" value="ECO:0007669"/>
    <property type="project" value="UniProtKB-SubCell"/>
</dbReference>
<reference evidence="7 8" key="1">
    <citation type="submission" date="2014-09" db="EMBL/GenBank/DDBJ databases">
        <title>Vibrio maritimus JCM 19240. (C210) whole genome shotgun sequence.</title>
        <authorList>
            <person name="Sawabe T."/>
            <person name="Meirelles P."/>
            <person name="Nakanishi M."/>
            <person name="Sayaka M."/>
            <person name="Hattori M."/>
            <person name="Ohkuma M."/>
        </authorList>
    </citation>
    <scope>NUCLEOTIDE SEQUENCE [LARGE SCALE GENOMIC DNA]</scope>
    <source>
        <strain evidence="7 8">JCM 19240</strain>
    </source>
</reference>
<evidence type="ECO:0000313" key="8">
    <source>
        <dbReference type="Proteomes" id="UP000029224"/>
    </source>
</evidence>
<keyword evidence="3 6" id="KW-0812">Transmembrane</keyword>
<feature type="transmembrane region" description="Helical" evidence="6">
    <location>
        <begin position="178"/>
        <end position="199"/>
    </location>
</feature>
<organism evidence="7 8">
    <name type="scientific">Vibrio maritimus</name>
    <dbReference type="NCBI Taxonomy" id="990268"/>
    <lineage>
        <taxon>Bacteria</taxon>
        <taxon>Pseudomonadati</taxon>
        <taxon>Pseudomonadota</taxon>
        <taxon>Gammaproteobacteria</taxon>
        <taxon>Vibrionales</taxon>
        <taxon>Vibrionaceae</taxon>
        <taxon>Vibrio</taxon>
    </lineage>
</organism>
<dbReference type="GO" id="GO:0015171">
    <property type="term" value="F:amino acid transmembrane transporter activity"/>
    <property type="evidence" value="ECO:0007669"/>
    <property type="project" value="TreeGrafter"/>
</dbReference>
<dbReference type="OrthoDB" id="9804822at2"/>
<sequence>MNTPELITLVALTIITVIVPGPDFLIVSRNAVVHSRKAGWLTACGVATAVWIHISYSIGLVHLASSHSQLLFQGMKYVGAGYLIYLGYQSLKTRQDDVDCSKARSNGNFWLQGFINNTLNPKATLFFISVFSQVISGDTSIWIQVEYGLVITAICLGWFILLPYFLTTKPFKSVVNTYIEPIEKFAGVLFIGFGLYTILG</sequence>
<feature type="transmembrane region" description="Helical" evidence="6">
    <location>
        <begin position="6"/>
        <end position="26"/>
    </location>
</feature>
<keyword evidence="8" id="KW-1185">Reference proteome</keyword>
<gene>
    <name evidence="7" type="ORF">JCM19240_4493</name>
</gene>
<accession>A0A090TDG5</accession>
<name>A0A090TDG5_9VIBR</name>
<dbReference type="Pfam" id="PF01810">
    <property type="entry name" value="LysE"/>
    <property type="match status" value="1"/>
</dbReference>
<comment type="subcellular location">
    <subcellularLocation>
        <location evidence="1">Cell membrane</location>
        <topology evidence="1">Multi-pass membrane protein</topology>
    </subcellularLocation>
</comment>
<comment type="caution">
    <text evidence="7">The sequence shown here is derived from an EMBL/GenBank/DDBJ whole genome shotgun (WGS) entry which is preliminary data.</text>
</comment>
<dbReference type="InterPro" id="IPR001123">
    <property type="entry name" value="LeuE-type"/>
</dbReference>
<keyword evidence="4 6" id="KW-1133">Transmembrane helix</keyword>
<feature type="transmembrane region" description="Helical" evidence="6">
    <location>
        <begin position="38"/>
        <end position="58"/>
    </location>
</feature>
<evidence type="ECO:0000256" key="5">
    <source>
        <dbReference type="ARBA" id="ARBA00023136"/>
    </source>
</evidence>
<dbReference type="AlphaFoldDB" id="A0A090TDG5"/>
<evidence type="ECO:0000313" key="7">
    <source>
        <dbReference type="EMBL" id="GAL37926.1"/>
    </source>
</evidence>
<dbReference type="Proteomes" id="UP000029224">
    <property type="component" value="Unassembled WGS sequence"/>
</dbReference>
<proteinExistence type="predicted"/>
<keyword evidence="5 6" id="KW-0472">Membrane</keyword>
<feature type="transmembrane region" description="Helical" evidence="6">
    <location>
        <begin position="70"/>
        <end position="88"/>
    </location>
</feature>
<evidence type="ECO:0000256" key="1">
    <source>
        <dbReference type="ARBA" id="ARBA00004651"/>
    </source>
</evidence>
<reference evidence="7 8" key="2">
    <citation type="submission" date="2014-09" db="EMBL/GenBank/DDBJ databases">
        <authorList>
            <consortium name="NBRP consortium"/>
            <person name="Sawabe T."/>
            <person name="Meirelles P."/>
            <person name="Nakanishi M."/>
            <person name="Sayaka M."/>
            <person name="Hattori M."/>
            <person name="Ohkuma M."/>
        </authorList>
    </citation>
    <scope>NUCLEOTIDE SEQUENCE [LARGE SCALE GENOMIC DNA]</scope>
    <source>
        <strain evidence="7 8">JCM 19240</strain>
    </source>
</reference>
<evidence type="ECO:0000256" key="4">
    <source>
        <dbReference type="ARBA" id="ARBA00022989"/>
    </source>
</evidence>
<evidence type="ECO:0000256" key="6">
    <source>
        <dbReference type="SAM" id="Phobius"/>
    </source>
</evidence>
<dbReference type="PANTHER" id="PTHR30086">
    <property type="entry name" value="ARGININE EXPORTER PROTEIN ARGO"/>
    <property type="match status" value="1"/>
</dbReference>
<evidence type="ECO:0000256" key="3">
    <source>
        <dbReference type="ARBA" id="ARBA00022692"/>
    </source>
</evidence>
<evidence type="ECO:0000256" key="2">
    <source>
        <dbReference type="ARBA" id="ARBA00022475"/>
    </source>
</evidence>
<dbReference type="PANTHER" id="PTHR30086:SF21">
    <property type="entry name" value="TRANSPORT PROTEIN"/>
    <property type="match status" value="1"/>
</dbReference>
<dbReference type="EMBL" id="BBMT01000023">
    <property type="protein sequence ID" value="GAL37926.1"/>
    <property type="molecule type" value="Genomic_DNA"/>
</dbReference>
<feature type="transmembrane region" description="Helical" evidence="6">
    <location>
        <begin position="147"/>
        <end position="166"/>
    </location>
</feature>
<protein>
    <submittedName>
        <fullName evidence="7">L-lysine permease</fullName>
    </submittedName>
</protein>
<keyword evidence="2" id="KW-1003">Cell membrane</keyword>